<reference evidence="2 3" key="1">
    <citation type="submission" date="2020-01" db="EMBL/GenBank/DDBJ databases">
        <title>Draft genome assembly of Ensifer adhaerens T173.</title>
        <authorList>
            <person name="Craig J.E."/>
            <person name="Stinchcombe J.R."/>
        </authorList>
    </citation>
    <scope>NUCLEOTIDE SEQUENCE [LARGE SCALE GENOMIC DNA]</scope>
    <source>
        <strain evidence="2 3">T173</strain>
    </source>
</reference>
<dbReference type="Proteomes" id="UP000744980">
    <property type="component" value="Unassembled WGS sequence"/>
</dbReference>
<name>A0AAW4FMB5_9HYPH</name>
<evidence type="ECO:0000313" key="3">
    <source>
        <dbReference type="Proteomes" id="UP000744980"/>
    </source>
</evidence>
<comment type="caution">
    <text evidence="2">The sequence shown here is derived from an EMBL/GenBank/DDBJ whole genome shotgun (WGS) entry which is preliminary data.</text>
</comment>
<accession>A0AAW4FMB5</accession>
<keyword evidence="3" id="KW-1185">Reference proteome</keyword>
<dbReference type="AlphaFoldDB" id="A0AAW4FMB5"/>
<organism evidence="2 3">
    <name type="scientific">Ensifer canadensis</name>
    <dbReference type="NCBI Taxonomy" id="555315"/>
    <lineage>
        <taxon>Bacteria</taxon>
        <taxon>Pseudomonadati</taxon>
        <taxon>Pseudomonadota</taxon>
        <taxon>Alphaproteobacteria</taxon>
        <taxon>Hyphomicrobiales</taxon>
        <taxon>Rhizobiaceae</taxon>
        <taxon>Sinorhizobium/Ensifer group</taxon>
        <taxon>Ensifer</taxon>
    </lineage>
</organism>
<gene>
    <name evidence="2" type="ORF">GFB56_15535</name>
</gene>
<evidence type="ECO:0000256" key="1">
    <source>
        <dbReference type="SAM" id="MobiDB-lite"/>
    </source>
</evidence>
<proteinExistence type="predicted"/>
<dbReference type="RefSeq" id="WP_203528190.1">
    <property type="nucleotide sequence ID" value="NZ_CP083370.1"/>
</dbReference>
<dbReference type="EMBL" id="WXFA01000008">
    <property type="protein sequence ID" value="MBM3092218.1"/>
    <property type="molecule type" value="Genomic_DNA"/>
</dbReference>
<protein>
    <submittedName>
        <fullName evidence="2">Uncharacterized protein</fullName>
    </submittedName>
</protein>
<evidence type="ECO:0000313" key="2">
    <source>
        <dbReference type="EMBL" id="MBM3092218.1"/>
    </source>
</evidence>
<feature type="region of interest" description="Disordered" evidence="1">
    <location>
        <begin position="135"/>
        <end position="155"/>
    </location>
</feature>
<sequence>MTIRPPTYKNKPYPSQFAEMAADWVRGNDANKARGAKRNLDLPNVLLDTAIRAGKTHSEIRSALGISSNTLSKAIKRAGLTMPKTAAERTAFLESPPVTSQQPSVVLVAHAEGIVSAWVADLKESSTEDAQVAASATKVDSMPASKHGSDETRIKPKTPRMAEAIAKRMIGEAADRLIPGTYTGRDGYEHCDGLIGRGPEARPTVYAWREKAGEVEEVLKIYREIHTEGLTATSARSNLA</sequence>